<protein>
    <submittedName>
        <fullName evidence="2">Uncharacterized protein</fullName>
    </submittedName>
</protein>
<accession>A0A0K9NRY9</accession>
<feature type="compositionally biased region" description="Low complexity" evidence="1">
    <location>
        <begin position="17"/>
        <end position="36"/>
    </location>
</feature>
<proteinExistence type="predicted"/>
<dbReference type="EMBL" id="LFYR01001859">
    <property type="protein sequence ID" value="KMZ58837.1"/>
    <property type="molecule type" value="Genomic_DNA"/>
</dbReference>
<dbReference type="PANTHER" id="PTHR24030">
    <property type="entry name" value="PROTEIN CMSS1"/>
    <property type="match status" value="1"/>
</dbReference>
<keyword evidence="3" id="KW-1185">Reference proteome</keyword>
<evidence type="ECO:0000256" key="1">
    <source>
        <dbReference type="SAM" id="MobiDB-lite"/>
    </source>
</evidence>
<gene>
    <name evidence="2" type="ORF">ZOSMA_730G00040</name>
</gene>
<feature type="region of interest" description="Disordered" evidence="1">
    <location>
        <begin position="1"/>
        <end position="59"/>
    </location>
</feature>
<name>A0A0K9NRY9_ZOSMR</name>
<dbReference type="PANTHER" id="PTHR24030:SF0">
    <property type="entry name" value="PROTEIN CMSS1"/>
    <property type="match status" value="1"/>
</dbReference>
<evidence type="ECO:0000313" key="2">
    <source>
        <dbReference type="EMBL" id="KMZ58837.1"/>
    </source>
</evidence>
<reference evidence="3" key="1">
    <citation type="journal article" date="2016" name="Nature">
        <title>The genome of the seagrass Zostera marina reveals angiosperm adaptation to the sea.</title>
        <authorList>
            <person name="Olsen J.L."/>
            <person name="Rouze P."/>
            <person name="Verhelst B."/>
            <person name="Lin Y.-C."/>
            <person name="Bayer T."/>
            <person name="Collen J."/>
            <person name="Dattolo E."/>
            <person name="De Paoli E."/>
            <person name="Dittami S."/>
            <person name="Maumus F."/>
            <person name="Michel G."/>
            <person name="Kersting A."/>
            <person name="Lauritano C."/>
            <person name="Lohaus R."/>
            <person name="Toepel M."/>
            <person name="Tonon T."/>
            <person name="Vanneste K."/>
            <person name="Amirebrahimi M."/>
            <person name="Brakel J."/>
            <person name="Bostroem C."/>
            <person name="Chovatia M."/>
            <person name="Grimwood J."/>
            <person name="Jenkins J.W."/>
            <person name="Jueterbock A."/>
            <person name="Mraz A."/>
            <person name="Stam W.T."/>
            <person name="Tice H."/>
            <person name="Bornberg-Bauer E."/>
            <person name="Green P.J."/>
            <person name="Pearson G.A."/>
            <person name="Procaccini G."/>
            <person name="Duarte C.M."/>
            <person name="Schmutz J."/>
            <person name="Reusch T.B.H."/>
            <person name="Van de Peer Y."/>
        </authorList>
    </citation>
    <scope>NUCLEOTIDE SEQUENCE [LARGE SCALE GENOMIC DNA]</scope>
    <source>
        <strain evidence="3">cv. Finnish</strain>
    </source>
</reference>
<dbReference type="AlphaFoldDB" id="A0A0K9NRY9"/>
<feature type="non-terminal residue" evidence="2">
    <location>
        <position position="219"/>
    </location>
</feature>
<dbReference type="Pfam" id="PF14617">
    <property type="entry name" value="CMS1"/>
    <property type="match status" value="1"/>
</dbReference>
<comment type="caution">
    <text evidence="2">The sequence shown here is derived from an EMBL/GenBank/DDBJ whole genome shotgun (WGS) entry which is preliminary data.</text>
</comment>
<feature type="compositionally biased region" description="Basic residues" evidence="1">
    <location>
        <begin position="37"/>
        <end position="48"/>
    </location>
</feature>
<organism evidence="2 3">
    <name type="scientific">Zostera marina</name>
    <name type="common">Eelgrass</name>
    <dbReference type="NCBI Taxonomy" id="29655"/>
    <lineage>
        <taxon>Eukaryota</taxon>
        <taxon>Viridiplantae</taxon>
        <taxon>Streptophyta</taxon>
        <taxon>Embryophyta</taxon>
        <taxon>Tracheophyta</taxon>
        <taxon>Spermatophyta</taxon>
        <taxon>Magnoliopsida</taxon>
        <taxon>Liliopsida</taxon>
        <taxon>Zosteraceae</taxon>
        <taxon>Zostera</taxon>
    </lineage>
</organism>
<dbReference type="OrthoDB" id="1929311at2759"/>
<dbReference type="Proteomes" id="UP000036987">
    <property type="component" value="Unassembled WGS sequence"/>
</dbReference>
<dbReference type="InterPro" id="IPR032704">
    <property type="entry name" value="Cms1"/>
</dbReference>
<evidence type="ECO:0000313" key="3">
    <source>
        <dbReference type="Proteomes" id="UP000036987"/>
    </source>
</evidence>
<sequence>MANATERALRRKRKRAAASSAYTRTTASLTSTTIQRKIQKKTKYKTNPRKNPNILPLGDNTLLERKGLLFKSNEEPDKKEKKEDKKEKVKDETFLISTAPASQQLRFFLHQFQSACGFRLSPLELEPIKDTSIAMLLKGVDQNASSFSKHIKHICKSSWKEELCKGNLIDGKVNPGSPFILIVSASALRSLELLRGLKSLTRDCRPVKLFAKHMKLEEQ</sequence>